<dbReference type="RefSeq" id="XP_047757464.1">
    <property type="nucleotide sequence ID" value="XM_047901502.1"/>
</dbReference>
<feature type="region of interest" description="Disordered" evidence="1">
    <location>
        <begin position="409"/>
        <end position="435"/>
    </location>
</feature>
<keyword evidence="3" id="KW-1185">Reference proteome</keyword>
<dbReference type="KEGG" id="ffu:CLAFUR5_02354"/>
<dbReference type="OrthoDB" id="4776522at2759"/>
<dbReference type="GeneID" id="71982232"/>
<evidence type="ECO:0000313" key="2">
    <source>
        <dbReference type="EMBL" id="UJO13098.1"/>
    </source>
</evidence>
<dbReference type="Proteomes" id="UP000756132">
    <property type="component" value="Chromosome 2"/>
</dbReference>
<accession>A0A9Q8L925</accession>
<sequence length="487" mass="52691">MAPTASEELPALPMQQLNINKDDPPQIDPFWQTTPRTGAPVLDAIMSVLQSAPTPPKHNIPPAATPMRQLSRPLRRPQCTHITMERKYGDATCSMCGREPFFGWLYVCSQDQLPAQLEPLPDIDGVPLVASLETDPLESKARVAEYLKMSPFVIKGIRAGDYNADQVEKLIGQREHVIRTINKEESTFSHQLQHPLQRSSLQLSDSIIATAGTKAPTAPNHGLELPMSTAGTLVNTPNESTTSSPIKIAKPRFPCNMQICQSCRPFLQVRLCTSFDAVITGEINPLTMDPSCQPPVIDRDLALTIGLRKPPTPLQDSVASLPHLEASPTHQSDSDDNISVDWTRTSASGSSSSAEQHLDSSELFPCPGAGQCPVWSRHSGCAYERGFDDGRRDVNHGFFPVQYTEKLHSSSSDSSLPYQHTSSADASSTASSISLPTPTASLSTLMAETEGHGSDYKRRVSGGDVDSGVALTEEAVETGTADIITAK</sequence>
<reference evidence="2" key="2">
    <citation type="journal article" date="2022" name="Microb. Genom.">
        <title>A chromosome-scale genome assembly of the tomato pathogen Cladosporium fulvum reveals a compartmentalized genome architecture and the presence of a dispensable chromosome.</title>
        <authorList>
            <person name="Zaccaron A.Z."/>
            <person name="Chen L.H."/>
            <person name="Samaras A."/>
            <person name="Stergiopoulos I."/>
        </authorList>
    </citation>
    <scope>NUCLEOTIDE SEQUENCE</scope>
    <source>
        <strain evidence="2">Race5_Kim</strain>
    </source>
</reference>
<evidence type="ECO:0000256" key="1">
    <source>
        <dbReference type="SAM" id="MobiDB-lite"/>
    </source>
</evidence>
<dbReference type="EMBL" id="CP090164">
    <property type="protein sequence ID" value="UJO13098.1"/>
    <property type="molecule type" value="Genomic_DNA"/>
</dbReference>
<feature type="region of interest" description="Disordered" evidence="1">
    <location>
        <begin position="325"/>
        <end position="356"/>
    </location>
</feature>
<protein>
    <submittedName>
        <fullName evidence="2">Uncharacterized protein</fullName>
    </submittedName>
</protein>
<reference evidence="2" key="1">
    <citation type="submission" date="2021-12" db="EMBL/GenBank/DDBJ databases">
        <authorList>
            <person name="Zaccaron A."/>
            <person name="Stergiopoulos I."/>
        </authorList>
    </citation>
    <scope>NUCLEOTIDE SEQUENCE</scope>
    <source>
        <strain evidence="2">Race5_Kim</strain>
    </source>
</reference>
<evidence type="ECO:0000313" key="3">
    <source>
        <dbReference type="Proteomes" id="UP000756132"/>
    </source>
</evidence>
<name>A0A9Q8L925_PASFU</name>
<organism evidence="2 3">
    <name type="scientific">Passalora fulva</name>
    <name type="common">Tomato leaf mold</name>
    <name type="synonym">Cladosporium fulvum</name>
    <dbReference type="NCBI Taxonomy" id="5499"/>
    <lineage>
        <taxon>Eukaryota</taxon>
        <taxon>Fungi</taxon>
        <taxon>Dikarya</taxon>
        <taxon>Ascomycota</taxon>
        <taxon>Pezizomycotina</taxon>
        <taxon>Dothideomycetes</taxon>
        <taxon>Dothideomycetidae</taxon>
        <taxon>Mycosphaerellales</taxon>
        <taxon>Mycosphaerellaceae</taxon>
        <taxon>Fulvia</taxon>
    </lineage>
</organism>
<proteinExistence type="predicted"/>
<gene>
    <name evidence="2" type="ORF">CLAFUR5_02354</name>
</gene>
<dbReference type="AlphaFoldDB" id="A0A9Q8L925"/>
<feature type="region of interest" description="Disordered" evidence="1">
    <location>
        <begin position="450"/>
        <end position="487"/>
    </location>
</feature>